<dbReference type="Gene3D" id="3.40.50.300">
    <property type="entry name" value="P-loop containing nucleotide triphosphate hydrolases"/>
    <property type="match status" value="1"/>
</dbReference>
<dbReference type="Gene3D" id="3.80.10.10">
    <property type="entry name" value="Ribonuclease Inhibitor"/>
    <property type="match status" value="2"/>
</dbReference>
<keyword evidence="4" id="KW-0547">Nucleotide-binding</keyword>
<dbReference type="FunFam" id="1.10.8.430:FF:000003">
    <property type="entry name" value="Probable disease resistance protein At5g66910"/>
    <property type="match status" value="1"/>
</dbReference>
<dbReference type="GO" id="GO:0005524">
    <property type="term" value="F:ATP binding"/>
    <property type="evidence" value="ECO:0007669"/>
    <property type="project" value="UniProtKB-KW"/>
</dbReference>
<dbReference type="PRINTS" id="PR00364">
    <property type="entry name" value="DISEASERSIST"/>
</dbReference>
<keyword evidence="2" id="KW-0433">Leucine-rich repeat</keyword>
<feature type="domain" description="AAA+ ATPase" evidence="8">
    <location>
        <begin position="161"/>
        <end position="341"/>
    </location>
</feature>
<evidence type="ECO:0000313" key="10">
    <source>
        <dbReference type="Proteomes" id="UP000288805"/>
    </source>
</evidence>
<dbReference type="InterPro" id="IPR050905">
    <property type="entry name" value="Plant_NBS-LRR"/>
</dbReference>
<gene>
    <name evidence="9" type="primary">RPS5_23</name>
    <name evidence="9" type="ORF">CK203_082189</name>
</gene>
<evidence type="ECO:0000256" key="6">
    <source>
        <dbReference type="ARBA" id="ARBA00022840"/>
    </source>
</evidence>
<dbReference type="Proteomes" id="UP000288805">
    <property type="component" value="Unassembled WGS sequence"/>
</dbReference>
<dbReference type="InterPro" id="IPR003593">
    <property type="entry name" value="AAA+_ATPase"/>
</dbReference>
<dbReference type="Pfam" id="PF23598">
    <property type="entry name" value="LRR_14"/>
    <property type="match status" value="1"/>
</dbReference>
<keyword evidence="5" id="KW-0611">Plant defense</keyword>
<accession>A0A438CNA6</accession>
<dbReference type="Pfam" id="PF23559">
    <property type="entry name" value="WHD_DRP"/>
    <property type="match status" value="1"/>
</dbReference>
<dbReference type="InterPro" id="IPR057135">
    <property type="entry name" value="At4g27190-like_LRR"/>
</dbReference>
<dbReference type="SUPFAM" id="SSF52058">
    <property type="entry name" value="L domain-like"/>
    <property type="match status" value="1"/>
</dbReference>
<dbReference type="InterPro" id="IPR058922">
    <property type="entry name" value="WHD_DRP"/>
</dbReference>
<dbReference type="FunFam" id="3.40.50.300:FF:001091">
    <property type="entry name" value="Probable disease resistance protein At1g61300"/>
    <property type="match status" value="1"/>
</dbReference>
<evidence type="ECO:0000256" key="2">
    <source>
        <dbReference type="ARBA" id="ARBA00022614"/>
    </source>
</evidence>
<keyword evidence="3" id="KW-0677">Repeat</keyword>
<dbReference type="AlphaFoldDB" id="A0A438CNA6"/>
<dbReference type="InterPro" id="IPR042197">
    <property type="entry name" value="Apaf_helical"/>
</dbReference>
<evidence type="ECO:0000256" key="3">
    <source>
        <dbReference type="ARBA" id="ARBA00022737"/>
    </source>
</evidence>
<dbReference type="FunFam" id="1.10.10.10:FF:000322">
    <property type="entry name" value="Probable disease resistance protein At1g63360"/>
    <property type="match status" value="1"/>
</dbReference>
<dbReference type="InterPro" id="IPR032675">
    <property type="entry name" value="LRR_dom_sf"/>
</dbReference>
<proteinExistence type="inferred from homology"/>
<dbReference type="Gene3D" id="1.10.10.10">
    <property type="entry name" value="Winged helix-like DNA-binding domain superfamily/Winged helix DNA-binding domain"/>
    <property type="match status" value="1"/>
</dbReference>
<dbReference type="SUPFAM" id="SSF52540">
    <property type="entry name" value="P-loop containing nucleoside triphosphate hydrolases"/>
    <property type="match status" value="1"/>
</dbReference>
<dbReference type="PANTHER" id="PTHR33463">
    <property type="entry name" value="NB-ARC DOMAIN-CONTAINING PROTEIN-RELATED"/>
    <property type="match status" value="1"/>
</dbReference>
<organism evidence="9 10">
    <name type="scientific">Vitis vinifera</name>
    <name type="common">Grape</name>
    <dbReference type="NCBI Taxonomy" id="29760"/>
    <lineage>
        <taxon>Eukaryota</taxon>
        <taxon>Viridiplantae</taxon>
        <taxon>Streptophyta</taxon>
        <taxon>Embryophyta</taxon>
        <taxon>Tracheophyta</taxon>
        <taxon>Spermatophyta</taxon>
        <taxon>Magnoliopsida</taxon>
        <taxon>eudicotyledons</taxon>
        <taxon>Gunneridae</taxon>
        <taxon>Pentapetalae</taxon>
        <taxon>rosids</taxon>
        <taxon>Vitales</taxon>
        <taxon>Vitaceae</taxon>
        <taxon>Viteae</taxon>
        <taxon>Vitis</taxon>
    </lineage>
</organism>
<evidence type="ECO:0000259" key="8">
    <source>
        <dbReference type="SMART" id="SM00382"/>
    </source>
</evidence>
<comment type="similarity">
    <text evidence="1">Belongs to the disease resistance NB-LRR family.</text>
</comment>
<evidence type="ECO:0000313" key="9">
    <source>
        <dbReference type="EMBL" id="RVW24696.1"/>
    </source>
</evidence>
<dbReference type="InterPro" id="IPR027417">
    <property type="entry name" value="P-loop_NTPase"/>
</dbReference>
<sequence>MDVAADCAAKGAAHSRDQLPQNLNSLANAMEELKHVYQDVKERVKREEQFQNKRTREVDAWLCSVENMEREVNELMVKSDIEIQKKCLGSCCLTNCRSSYKLGKMIREKVAAVAELQSRSDNLEEVPVPLIRPAVNEMPMEKSVGLDLLFDRVWRWLEDEQVGTIGIYGMGGVGKTTLLAKINNGVLKRNNEFDVVIWITVSKGETIERVQEQILNRLDVPDYKWKDRSQDEKALEIFQVLKTRKFLLFLDDIWERLDLMEVGIPPLNNQNKSKLVLTTRSQQVCQQMEVQKMVEVKCLGEEEAFALFQANVGEDTLNSHPQIPNLARIIAQECHGLPLALVTIGRALAGSTAPEEWKVKAQMFKNQSDESQGIYSVLELSYDMLPSDTIKSCFIYCSLFPEDHEICCDQLIELWIGEGFLDEFDHIHEARNQGGIIIEHLQHANLLQNGISEKYVKMHDLIREFSLRIAGESGRKKKFVVQEEVELIEADKVAKWKEAQRISLWDCSVEELKESPSFLNLETLMVSCKFISCPSGLFGYMPLIRVLDLSKNFGLIELPVEIGRLASLQYLNLSYTQIVKLPIQLEKLSKLRCLILDEMHLLRIIPRQLISKLSSLQLFSIFNSMVAHGDCKALLKELECLEHLNEISIRLKRALPTQTLFNSHKLRRSIRRLSLQDCAGMSFVLLSPHLQMLEIYSCSELRFVKISAEKEGPCDMVHPNFPSHQYFCKLREVEIVFCPRLLNLTWLAHAQNLLSLVVRNCESLEEVIGEGSGGAEIEQDLVVVFSGLKTLHLWSLPRLKSIYGRPLPFPSLREFNVRFCPSLRKLPFDSDTWASKNPLKIKGEEEWWDGLEWEDQNSAKLSLSPCFVPVRW</sequence>
<dbReference type="Gene3D" id="1.10.8.430">
    <property type="entry name" value="Helical domain of apoptotic protease-activating factors"/>
    <property type="match status" value="1"/>
</dbReference>
<evidence type="ECO:0000256" key="7">
    <source>
        <dbReference type="SAM" id="Coils"/>
    </source>
</evidence>
<dbReference type="SMART" id="SM00382">
    <property type="entry name" value="AAA"/>
    <property type="match status" value="1"/>
</dbReference>
<dbReference type="GO" id="GO:0006952">
    <property type="term" value="P:defense response"/>
    <property type="evidence" value="ECO:0007669"/>
    <property type="project" value="UniProtKB-KW"/>
</dbReference>
<reference evidence="9 10" key="1">
    <citation type="journal article" date="2018" name="PLoS Genet.">
        <title>Population sequencing reveals clonal diversity and ancestral inbreeding in the grapevine cultivar Chardonnay.</title>
        <authorList>
            <person name="Roach M.J."/>
            <person name="Johnson D.L."/>
            <person name="Bohlmann J."/>
            <person name="van Vuuren H.J."/>
            <person name="Jones S.J."/>
            <person name="Pretorius I.S."/>
            <person name="Schmidt S.A."/>
            <person name="Borneman A.R."/>
        </authorList>
    </citation>
    <scope>NUCLEOTIDE SEQUENCE [LARGE SCALE GENOMIC DNA]</scope>
    <source>
        <strain evidence="10">cv. Chardonnay</strain>
        <tissue evidence="9">Leaf</tissue>
    </source>
</reference>
<dbReference type="EMBL" id="QGNW01002166">
    <property type="protein sequence ID" value="RVW24696.1"/>
    <property type="molecule type" value="Genomic_DNA"/>
</dbReference>
<dbReference type="InterPro" id="IPR002182">
    <property type="entry name" value="NB-ARC"/>
</dbReference>
<dbReference type="InterPro" id="IPR036388">
    <property type="entry name" value="WH-like_DNA-bd_sf"/>
</dbReference>
<dbReference type="PANTHER" id="PTHR33463:SF220">
    <property type="entry name" value="NB-ARC DOMAIN-CONTAINING PROTEIN"/>
    <property type="match status" value="1"/>
</dbReference>
<protein>
    <submittedName>
        <fullName evidence="9">Disease resistance protein RPS5</fullName>
    </submittedName>
</protein>
<comment type="caution">
    <text evidence="9">The sequence shown here is derived from an EMBL/GenBank/DDBJ whole genome shotgun (WGS) entry which is preliminary data.</text>
</comment>
<evidence type="ECO:0000256" key="5">
    <source>
        <dbReference type="ARBA" id="ARBA00022821"/>
    </source>
</evidence>
<keyword evidence="7" id="KW-0175">Coiled coil</keyword>
<evidence type="ECO:0000256" key="4">
    <source>
        <dbReference type="ARBA" id="ARBA00022741"/>
    </source>
</evidence>
<keyword evidence="6" id="KW-0067">ATP-binding</keyword>
<feature type="coiled-coil region" evidence="7">
    <location>
        <begin position="23"/>
        <end position="50"/>
    </location>
</feature>
<dbReference type="GO" id="GO:0043531">
    <property type="term" value="F:ADP binding"/>
    <property type="evidence" value="ECO:0007669"/>
    <property type="project" value="InterPro"/>
</dbReference>
<name>A0A438CNA6_VITVI</name>
<dbReference type="Pfam" id="PF00931">
    <property type="entry name" value="NB-ARC"/>
    <property type="match status" value="1"/>
</dbReference>
<dbReference type="InterPro" id="IPR055414">
    <property type="entry name" value="LRR_R13L4/SHOC2-like"/>
</dbReference>
<dbReference type="Pfam" id="PF23247">
    <property type="entry name" value="LRR_RPS2"/>
    <property type="match status" value="1"/>
</dbReference>
<evidence type="ECO:0000256" key="1">
    <source>
        <dbReference type="ARBA" id="ARBA00008894"/>
    </source>
</evidence>